<proteinExistence type="predicted"/>
<evidence type="ECO:0008006" key="5">
    <source>
        <dbReference type="Google" id="ProtNLM"/>
    </source>
</evidence>
<evidence type="ECO:0000313" key="4">
    <source>
        <dbReference type="Proteomes" id="UP001455384"/>
    </source>
</evidence>
<evidence type="ECO:0000256" key="1">
    <source>
        <dbReference type="SAM" id="MobiDB-lite"/>
    </source>
</evidence>
<feature type="signal peptide" evidence="2">
    <location>
        <begin position="1"/>
        <end position="18"/>
    </location>
</feature>
<evidence type="ECO:0000313" key="3">
    <source>
        <dbReference type="EMBL" id="WZX30367.1"/>
    </source>
</evidence>
<gene>
    <name evidence="3" type="ORF">RQP18_04040</name>
</gene>
<protein>
    <recommendedName>
        <fullName evidence="5">SCP domain-containing protein</fullName>
    </recommendedName>
</protein>
<dbReference type="Proteomes" id="UP001455384">
    <property type="component" value="Chromosome"/>
</dbReference>
<feature type="chain" id="PRO_5047039522" description="SCP domain-containing protein" evidence="2">
    <location>
        <begin position="19"/>
        <end position="297"/>
    </location>
</feature>
<dbReference type="RefSeq" id="WP_342388886.1">
    <property type="nucleotide sequence ID" value="NZ_CP138333.2"/>
</dbReference>
<evidence type="ECO:0000256" key="2">
    <source>
        <dbReference type="SAM" id="SignalP"/>
    </source>
</evidence>
<dbReference type="PROSITE" id="PS51257">
    <property type="entry name" value="PROKAR_LIPOPROTEIN"/>
    <property type="match status" value="1"/>
</dbReference>
<name>A0ABZ3CLT9_9STAP</name>
<accession>A0ABZ3CLT9</accession>
<feature type="compositionally biased region" description="Low complexity" evidence="1">
    <location>
        <begin position="79"/>
        <end position="100"/>
    </location>
</feature>
<sequence>MKKCLSILLMTLMMLLIAGCGGTDNGTEDDLPDTEDKTTETTTEEVTTEESAAGGSATEESTEEALEETTEEATEENQAETNGTEEAATGGSSGGSSASGPYEYNVVTDSVGEACIMNRLAAEYCDGVTMQEKFLAYHHLNFTNELPISPNIGCLKCMVDYSFAVMDGSQEPIGINEMDAKGAPFTPELGTFLESYAYELANFFNGHPNRLMEYIGQQSLAMSYIHNNNISGNYADHTTHAVDVQNIEDMGDGTYKVTMYREYEHVTSNGVGSGTVEYTVQETPYAFEIVNFMAVDN</sequence>
<organism evidence="3 4">
    <name type="scientific">Salinicoccus bachuensis</name>
    <dbReference type="NCBI Taxonomy" id="3136731"/>
    <lineage>
        <taxon>Bacteria</taxon>
        <taxon>Bacillati</taxon>
        <taxon>Bacillota</taxon>
        <taxon>Bacilli</taxon>
        <taxon>Bacillales</taxon>
        <taxon>Staphylococcaceae</taxon>
        <taxon>Salinicoccus</taxon>
    </lineage>
</organism>
<feature type="region of interest" description="Disordered" evidence="1">
    <location>
        <begin position="25"/>
        <end position="101"/>
    </location>
</feature>
<feature type="compositionally biased region" description="Low complexity" evidence="1">
    <location>
        <begin position="49"/>
        <end position="59"/>
    </location>
</feature>
<keyword evidence="2" id="KW-0732">Signal</keyword>
<keyword evidence="4" id="KW-1185">Reference proteome</keyword>
<feature type="compositionally biased region" description="Acidic residues" evidence="1">
    <location>
        <begin position="60"/>
        <end position="78"/>
    </location>
</feature>
<reference evidence="4" key="1">
    <citation type="submission" date="2023-10" db="EMBL/GenBank/DDBJ databases">
        <title>Genome analysis and identification of Salinococcus sp. Bachu38 nov., a PGPR from the rhizosphere of Tamarix.</title>
        <authorList>
            <person name="Liang Z."/>
            <person name="Zhang X."/>
            <person name="Jia J."/>
            <person name="Chen X."/>
            <person name="Wang Y."/>
            <person name="Wang Q."/>
            <person name="Wang R."/>
        </authorList>
    </citation>
    <scope>NUCLEOTIDE SEQUENCE [LARGE SCALE GENOMIC DNA]</scope>
    <source>
        <strain evidence="4">Bachu38</strain>
    </source>
</reference>
<dbReference type="EMBL" id="CP138333">
    <property type="protein sequence ID" value="WZX30367.1"/>
    <property type="molecule type" value="Genomic_DNA"/>
</dbReference>